<proteinExistence type="predicted"/>
<evidence type="ECO:0000313" key="2">
    <source>
        <dbReference type="Proteomes" id="UP000265520"/>
    </source>
</evidence>
<dbReference type="Proteomes" id="UP000265520">
    <property type="component" value="Unassembled WGS sequence"/>
</dbReference>
<comment type="caution">
    <text evidence="1">The sequence shown here is derived from an EMBL/GenBank/DDBJ whole genome shotgun (WGS) entry which is preliminary data.</text>
</comment>
<dbReference type="AlphaFoldDB" id="A0A392VFP0"/>
<sequence length="40" mass="4844">MDGENDGEGWMERVGWREIDGERQMEREGWKDGWRESNET</sequence>
<evidence type="ECO:0000313" key="1">
    <source>
        <dbReference type="EMBL" id="MCI87228.1"/>
    </source>
</evidence>
<name>A0A392VFP0_9FABA</name>
<keyword evidence="2" id="KW-1185">Reference proteome</keyword>
<feature type="non-terminal residue" evidence="1">
    <location>
        <position position="40"/>
    </location>
</feature>
<protein>
    <submittedName>
        <fullName evidence="1">Uncharacterized protein</fullName>
    </submittedName>
</protein>
<reference evidence="1 2" key="1">
    <citation type="journal article" date="2018" name="Front. Plant Sci.">
        <title>Red Clover (Trifolium pratense) and Zigzag Clover (T. medium) - A Picture of Genomic Similarities and Differences.</title>
        <authorList>
            <person name="Dluhosova J."/>
            <person name="Istvanek J."/>
            <person name="Nedelnik J."/>
            <person name="Repkova J."/>
        </authorList>
    </citation>
    <scope>NUCLEOTIDE SEQUENCE [LARGE SCALE GENOMIC DNA]</scope>
    <source>
        <strain evidence="2">cv. 10/8</strain>
        <tissue evidence="1">Leaf</tissue>
    </source>
</reference>
<accession>A0A392VFP0</accession>
<organism evidence="1 2">
    <name type="scientific">Trifolium medium</name>
    <dbReference type="NCBI Taxonomy" id="97028"/>
    <lineage>
        <taxon>Eukaryota</taxon>
        <taxon>Viridiplantae</taxon>
        <taxon>Streptophyta</taxon>
        <taxon>Embryophyta</taxon>
        <taxon>Tracheophyta</taxon>
        <taxon>Spermatophyta</taxon>
        <taxon>Magnoliopsida</taxon>
        <taxon>eudicotyledons</taxon>
        <taxon>Gunneridae</taxon>
        <taxon>Pentapetalae</taxon>
        <taxon>rosids</taxon>
        <taxon>fabids</taxon>
        <taxon>Fabales</taxon>
        <taxon>Fabaceae</taxon>
        <taxon>Papilionoideae</taxon>
        <taxon>50 kb inversion clade</taxon>
        <taxon>NPAAA clade</taxon>
        <taxon>Hologalegina</taxon>
        <taxon>IRL clade</taxon>
        <taxon>Trifolieae</taxon>
        <taxon>Trifolium</taxon>
    </lineage>
</organism>
<dbReference type="EMBL" id="LXQA011160806">
    <property type="protein sequence ID" value="MCI87228.1"/>
    <property type="molecule type" value="Genomic_DNA"/>
</dbReference>